<sequence>MSDNNLEVGSVLSFLTVYLLFIIHFVNGFKKLKFNKTDVLSILSVILVMLILSIAILSLQFEKMKTDFLIIIIYSMILGILICISVVNHITKAIMLF</sequence>
<keyword evidence="1" id="KW-0472">Membrane</keyword>
<gene>
    <name evidence="2" type="ORF">E0I61_15065</name>
</gene>
<keyword evidence="3" id="KW-1185">Reference proteome</keyword>
<protein>
    <submittedName>
        <fullName evidence="2">Uncharacterized protein</fullName>
    </submittedName>
</protein>
<proteinExistence type="predicted"/>
<comment type="caution">
    <text evidence="2">The sequence shown here is derived from an EMBL/GenBank/DDBJ whole genome shotgun (WGS) entry which is preliminary data.</text>
</comment>
<dbReference type="Proteomes" id="UP000294685">
    <property type="component" value="Unassembled WGS sequence"/>
</dbReference>
<keyword evidence="1" id="KW-1133">Transmembrane helix</keyword>
<dbReference type="EMBL" id="SMLH01000011">
    <property type="protein sequence ID" value="TDE27221.1"/>
    <property type="molecule type" value="Genomic_DNA"/>
</dbReference>
<evidence type="ECO:0000313" key="3">
    <source>
        <dbReference type="Proteomes" id="UP000294685"/>
    </source>
</evidence>
<keyword evidence="1" id="KW-0812">Transmembrane</keyword>
<feature type="transmembrane region" description="Helical" evidence="1">
    <location>
        <begin position="6"/>
        <end position="27"/>
    </location>
</feature>
<evidence type="ECO:0000256" key="1">
    <source>
        <dbReference type="SAM" id="Phobius"/>
    </source>
</evidence>
<feature type="transmembrane region" description="Helical" evidence="1">
    <location>
        <begin position="39"/>
        <end position="61"/>
    </location>
</feature>
<feature type="transmembrane region" description="Helical" evidence="1">
    <location>
        <begin position="67"/>
        <end position="87"/>
    </location>
</feature>
<name>A0ABY2DMY8_9FLAO</name>
<organism evidence="2 3">
    <name type="scientific">Flavobacterium ranwuense</name>
    <dbReference type="NCBI Taxonomy" id="2541725"/>
    <lineage>
        <taxon>Bacteria</taxon>
        <taxon>Pseudomonadati</taxon>
        <taxon>Bacteroidota</taxon>
        <taxon>Flavobacteriia</taxon>
        <taxon>Flavobacteriales</taxon>
        <taxon>Flavobacteriaceae</taxon>
        <taxon>Flavobacterium</taxon>
    </lineage>
</organism>
<reference evidence="2 3" key="1">
    <citation type="submission" date="2019-03" db="EMBL/GenBank/DDBJ databases">
        <title>Novel species of Flavobacterium.</title>
        <authorList>
            <person name="Liu Q."/>
            <person name="Xin Y.-H."/>
        </authorList>
    </citation>
    <scope>NUCLEOTIDE SEQUENCE [LARGE SCALE GENOMIC DNA]</scope>
    <source>
        <strain evidence="2 3">LB2P22</strain>
    </source>
</reference>
<evidence type="ECO:0000313" key="2">
    <source>
        <dbReference type="EMBL" id="TDE27221.1"/>
    </source>
</evidence>
<accession>A0ABY2DMY8</accession>